<dbReference type="GO" id="GO:0043115">
    <property type="term" value="F:precorrin-2 dehydrogenase activity"/>
    <property type="evidence" value="ECO:0007669"/>
    <property type="project" value="UniProtKB-EC"/>
</dbReference>
<accession>A0A832T2J7</accession>
<dbReference type="Pfam" id="PF13241">
    <property type="entry name" value="NAD_binding_7"/>
    <property type="match status" value="1"/>
</dbReference>
<comment type="caution">
    <text evidence="6">The sequence shown here is derived from an EMBL/GenBank/DDBJ whole genome shotgun (WGS) entry which is preliminary data.</text>
</comment>
<sequence>MPYVPLFVRVERAVIVGGGRVAERKARTLVDLGVDVIVVAPEESEWIRDLPVRFVRRKVKGPEDLPEADLYVVATDDPDLNARLERALSLVNRVDTPRPKVRFPSVLRSGDAVLAISTGKPRVTKALRMIAAELLGPTLRKAAELSEDARKWSLERVINELEGLRWQDQ</sequence>
<dbReference type="PANTHER" id="PTHR35330:SF1">
    <property type="entry name" value="SIROHEME BIOSYNTHESIS PROTEIN MET8"/>
    <property type="match status" value="1"/>
</dbReference>
<proteinExistence type="predicted"/>
<dbReference type="EMBL" id="DUJS01000004">
    <property type="protein sequence ID" value="HII70965.1"/>
    <property type="molecule type" value="Genomic_DNA"/>
</dbReference>
<keyword evidence="3" id="KW-0560">Oxidoreductase</keyword>
<evidence type="ECO:0000313" key="6">
    <source>
        <dbReference type="EMBL" id="HII70965.1"/>
    </source>
</evidence>
<keyword evidence="5" id="KW-0627">Porphyrin biosynthesis</keyword>
<dbReference type="UniPathway" id="UPA00262">
    <property type="reaction ID" value="UER00222"/>
</dbReference>
<gene>
    <name evidence="6" type="ORF">HA336_07030</name>
</gene>
<evidence type="ECO:0000256" key="5">
    <source>
        <dbReference type="ARBA" id="ARBA00023244"/>
    </source>
</evidence>
<evidence type="ECO:0000256" key="4">
    <source>
        <dbReference type="ARBA" id="ARBA00023027"/>
    </source>
</evidence>
<organism evidence="6 7">
    <name type="scientific">Methanopyrus kandleri</name>
    <dbReference type="NCBI Taxonomy" id="2320"/>
    <lineage>
        <taxon>Archaea</taxon>
        <taxon>Methanobacteriati</taxon>
        <taxon>Methanobacteriota</taxon>
        <taxon>Methanomada group</taxon>
        <taxon>Methanopyri</taxon>
        <taxon>Methanopyrales</taxon>
        <taxon>Methanopyraceae</taxon>
        <taxon>Methanopyrus</taxon>
    </lineage>
</organism>
<dbReference type="InterPro" id="IPR036291">
    <property type="entry name" value="NAD(P)-bd_dom_sf"/>
</dbReference>
<keyword evidence="4" id="KW-0520">NAD</keyword>
<dbReference type="GO" id="GO:0019354">
    <property type="term" value="P:siroheme biosynthetic process"/>
    <property type="evidence" value="ECO:0007669"/>
    <property type="project" value="UniProtKB-UniPathway"/>
</dbReference>
<dbReference type="SUPFAM" id="SSF51735">
    <property type="entry name" value="NAD(P)-binding Rossmann-fold domains"/>
    <property type="match status" value="1"/>
</dbReference>
<name>A0A832T2J7_9EURY</name>
<dbReference type="GO" id="GO:0004325">
    <property type="term" value="F:ferrochelatase activity"/>
    <property type="evidence" value="ECO:0007669"/>
    <property type="project" value="InterPro"/>
</dbReference>
<dbReference type="GeneID" id="1478090"/>
<dbReference type="Proteomes" id="UP000619545">
    <property type="component" value="Unassembled WGS sequence"/>
</dbReference>
<dbReference type="Gene3D" id="3.40.50.720">
    <property type="entry name" value="NAD(P)-binding Rossmann-like Domain"/>
    <property type="match status" value="1"/>
</dbReference>
<dbReference type="AlphaFoldDB" id="A0A832T2J7"/>
<dbReference type="InterPro" id="IPR028161">
    <property type="entry name" value="Met8-like"/>
</dbReference>
<comment type="pathway">
    <text evidence="1">Porphyrin-containing compound metabolism; siroheme biosynthesis; sirohydrochlorin from precorrin-2: step 1/1.</text>
</comment>
<dbReference type="RefSeq" id="WP_011019863.1">
    <property type="nucleotide sequence ID" value="NZ_DUJS01000004.1"/>
</dbReference>
<evidence type="ECO:0000313" key="7">
    <source>
        <dbReference type="Proteomes" id="UP000619545"/>
    </source>
</evidence>
<evidence type="ECO:0000256" key="2">
    <source>
        <dbReference type="ARBA" id="ARBA00012400"/>
    </source>
</evidence>
<dbReference type="PANTHER" id="PTHR35330">
    <property type="entry name" value="SIROHEME BIOSYNTHESIS PROTEIN MET8"/>
    <property type="match status" value="1"/>
</dbReference>
<reference evidence="6" key="1">
    <citation type="journal article" date="2020" name="bioRxiv">
        <title>A rank-normalized archaeal taxonomy based on genome phylogeny resolves widespread incomplete and uneven classifications.</title>
        <authorList>
            <person name="Rinke C."/>
            <person name="Chuvochina M."/>
            <person name="Mussig A.J."/>
            <person name="Chaumeil P.-A."/>
            <person name="Waite D.W."/>
            <person name="Whitman W.B."/>
            <person name="Parks D.H."/>
            <person name="Hugenholtz P."/>
        </authorList>
    </citation>
    <scope>NUCLEOTIDE SEQUENCE</scope>
    <source>
        <strain evidence="6">UBA8853</strain>
    </source>
</reference>
<evidence type="ECO:0000256" key="1">
    <source>
        <dbReference type="ARBA" id="ARBA00005010"/>
    </source>
</evidence>
<evidence type="ECO:0000256" key="3">
    <source>
        <dbReference type="ARBA" id="ARBA00023002"/>
    </source>
</evidence>
<dbReference type="EC" id="1.3.1.76" evidence="2"/>
<protein>
    <recommendedName>
        <fullName evidence="2">precorrin-2 dehydrogenase</fullName>
        <ecNumber evidence="2">1.3.1.76</ecNumber>
    </recommendedName>
</protein>